<feature type="domain" description="Glycosyltransferase subfamily 4-like N-terminal" evidence="3">
    <location>
        <begin position="18"/>
        <end position="196"/>
    </location>
</feature>
<dbReference type="RefSeq" id="WP_110142875.1">
    <property type="nucleotide sequence ID" value="NZ_QHJG01000018.1"/>
</dbReference>
<evidence type="ECO:0000259" key="2">
    <source>
        <dbReference type="Pfam" id="PF00534"/>
    </source>
</evidence>
<dbReference type="InterPro" id="IPR001296">
    <property type="entry name" value="Glyco_trans_1"/>
</dbReference>
<reference evidence="5 7" key="2">
    <citation type="submission" date="2018-12" db="EMBL/GenBank/DDBJ databases">
        <title>Legionella sp,whole genome shotgun sequence.</title>
        <authorList>
            <person name="Wu H."/>
        </authorList>
    </citation>
    <scope>NUCLEOTIDE SEQUENCE [LARGE SCALE GENOMIC DNA]</scope>
    <source>
        <strain evidence="5">Km489</strain>
        <strain evidence="7">km489</strain>
    </source>
</reference>
<dbReference type="EMBL" id="QHJG01000018">
    <property type="protein sequence ID" value="PWY55467.1"/>
    <property type="molecule type" value="Genomic_DNA"/>
</dbReference>
<reference evidence="4 6" key="1">
    <citation type="submission" date="2018-05" db="EMBL/GenBank/DDBJ databases">
        <title>Legionella qingyii sp.nov., whole genome shotgun sequence.</title>
        <authorList>
            <person name="Wu H."/>
            <person name="Zhu Q."/>
            <person name="Hu C."/>
        </authorList>
    </citation>
    <scope>NUCLEOTIDE SEQUENCE [LARGE SCALE GENOMIC DNA]</scope>
    <source>
        <strain evidence="4 6">HEB18</strain>
    </source>
</reference>
<dbReference type="Proteomes" id="UP000287374">
    <property type="component" value="Unassembled WGS sequence"/>
</dbReference>
<feature type="domain" description="Glycosyl transferase family 1" evidence="2">
    <location>
        <begin position="217"/>
        <end position="370"/>
    </location>
</feature>
<dbReference type="PANTHER" id="PTHR46401:SF2">
    <property type="entry name" value="GLYCOSYLTRANSFERASE WBBK-RELATED"/>
    <property type="match status" value="1"/>
</dbReference>
<evidence type="ECO:0000259" key="3">
    <source>
        <dbReference type="Pfam" id="PF13439"/>
    </source>
</evidence>
<feature type="domain" description="Glycosyl transferase family 1" evidence="2">
    <location>
        <begin position="1049"/>
        <end position="1201"/>
    </location>
</feature>
<evidence type="ECO:0000313" key="6">
    <source>
        <dbReference type="Proteomes" id="UP000247152"/>
    </source>
</evidence>
<dbReference type="PANTHER" id="PTHR46401">
    <property type="entry name" value="GLYCOSYLTRANSFERASE WBBK-RELATED"/>
    <property type="match status" value="1"/>
</dbReference>
<dbReference type="Pfam" id="PF00534">
    <property type="entry name" value="Glycos_transf_1"/>
    <property type="match status" value="3"/>
</dbReference>
<dbReference type="InterPro" id="IPR028098">
    <property type="entry name" value="Glyco_trans_4-like_N"/>
</dbReference>
<dbReference type="EMBL" id="RZGX01000017">
    <property type="protein sequence ID" value="RUR21329.1"/>
    <property type="molecule type" value="Genomic_DNA"/>
</dbReference>
<dbReference type="Gene3D" id="3.40.50.2000">
    <property type="entry name" value="Glycogen Phosphorylase B"/>
    <property type="match status" value="4"/>
</dbReference>
<proteinExistence type="predicted"/>
<accession>A0A317U3R0</accession>
<dbReference type="AlphaFoldDB" id="A0A317U3R0"/>
<comment type="caution">
    <text evidence="4">The sequence shown here is derived from an EMBL/GenBank/DDBJ whole genome shotgun (WGS) entry which is preliminary data.</text>
</comment>
<protein>
    <submittedName>
        <fullName evidence="4">Glycosyl transferase family 1</fullName>
    </submittedName>
    <submittedName>
        <fullName evidence="5">Glycosyltransferase</fullName>
    </submittedName>
</protein>
<organism evidence="4 6">
    <name type="scientific">Legionella qingyii</name>
    <dbReference type="NCBI Taxonomy" id="2184757"/>
    <lineage>
        <taxon>Bacteria</taxon>
        <taxon>Pseudomonadati</taxon>
        <taxon>Pseudomonadota</taxon>
        <taxon>Gammaproteobacteria</taxon>
        <taxon>Legionellales</taxon>
        <taxon>Legionellaceae</taxon>
        <taxon>Legionella</taxon>
    </lineage>
</organism>
<evidence type="ECO:0000313" key="4">
    <source>
        <dbReference type="EMBL" id="PWY55467.1"/>
    </source>
</evidence>
<dbReference type="OrthoDB" id="5633170at2"/>
<dbReference type="SUPFAM" id="SSF53756">
    <property type="entry name" value="UDP-Glycosyltransferase/glycogen phosphorylase"/>
    <property type="match status" value="3"/>
</dbReference>
<dbReference type="GO" id="GO:0009103">
    <property type="term" value="P:lipopolysaccharide biosynthetic process"/>
    <property type="evidence" value="ECO:0007669"/>
    <property type="project" value="TreeGrafter"/>
</dbReference>
<evidence type="ECO:0000313" key="7">
    <source>
        <dbReference type="Proteomes" id="UP000287374"/>
    </source>
</evidence>
<dbReference type="CDD" id="cd03809">
    <property type="entry name" value="GT4_MtfB-like"/>
    <property type="match status" value="2"/>
</dbReference>
<feature type="domain" description="Glycosyl transferase family 1" evidence="2">
    <location>
        <begin position="611"/>
        <end position="781"/>
    </location>
</feature>
<dbReference type="GO" id="GO:0016757">
    <property type="term" value="F:glycosyltransferase activity"/>
    <property type="evidence" value="ECO:0007669"/>
    <property type="project" value="InterPro"/>
</dbReference>
<evidence type="ECO:0000313" key="5">
    <source>
        <dbReference type="EMBL" id="RUR21329.1"/>
    </source>
</evidence>
<keyword evidence="1 4" id="KW-0808">Transferase</keyword>
<gene>
    <name evidence="4" type="ORF">DGG96_11860</name>
    <name evidence="5" type="ORF">ELY20_12575</name>
</gene>
<dbReference type="Pfam" id="PF13439">
    <property type="entry name" value="Glyco_transf_4"/>
    <property type="match status" value="1"/>
</dbReference>
<dbReference type="Proteomes" id="UP000247152">
    <property type="component" value="Unassembled WGS sequence"/>
</dbReference>
<sequence length="1261" mass="143405">MRIVLDLQGAQTPNTRFRGIGRYVLSLALAIARNRGEHEIFIALNGQFPESIEPIRAAFDGILPQEHIRVWYSANENDWSHQTAELIHEAFLAHLKPDIVLIGSFFEGSNGGGVATSIGRLSKIIPVAVVMHDLIPLVYADHYLHDSKTKKWYFKKLESLGQADLLLSNSEHSRQEALNYLSFPEDKIVNISSAVDDYFKPIKVNNAESLRKRYGLTRPFVLYTGGIDFRKNIDGLIRAYAKLPLDVRNQHQLVIVCSITRTEKKSLLSLAASRGLAAQELILPGFIPNVDLLGLYNLCKVFVFPSLHEGFGLPVLEAMSCGQAVIGSNKSSIPEVIGREDNLFDPRDDKSITKMLFKVLMDDNFRLELKRFSLEQAKLFSWDISARKAINALVAWDSERKKQGRTSLSTSKRLKLAYVSPLPPEHSGISYYSAELLPSLSRFYEIEVVVAQDDVCDSWITANHPVRSIKWFQNNGGNYYDRVIYHFGNSVFHQHMFELCKQIPGVIVLHDFFLSGITDHMAFHGKSKNLFNLELYYSHGYKGCLDNTKAHDEALSKYPCNLRILHDAKGVIVHSEYSRYLANHFYGANAAKDWFVVPLLRKQAESMNKLDARKQLGLNPDAFIVCSFGILGPNKANHRLLEAWLASELARDTHCKLIFVGKNDPKSIYGEQLLTTINAGSGKNITITGWCDEPTYRCYLAAADTAVQLRKNSRGETSAAVLDCMNYGLPTIINAHGSLRELPDNCVWKLPEDFTDHQLKESLELLWNDKNRRLELGDLAQQHIRSQHAPYDCAQKYYHSIEKIYDIASADIFSLGKSVAQLKSYSPNTDDLIRLARDVAQSIPKSIPIRQFFIDISMLIVEDVKSGIQRVTRSILKRLLESPPSGYRVEPVYASERHTYRYARKFTLNLLSCSAEGFEDTPIDAFAGDIFLGLDLCPSIVPRHEEYLLNLRRKGVSIYFVIHDLLPILMPQMFTPETEKRHHSWMKTISMFDGGLCVSQAVADNVFDYLKGFKTEHSRPFKIGYFHHGADIENSLPTHGINRDEERILQQLKRDPTFIMVGTVEPRKGHKQVLNAFELLWSQGHRINLVIIGKRGWNVEKLVQKLQTHPQLFKNLFWPEQVSDEYLEQLYASSSCLLAASEGEGFGLPLIEAAKYKLPVIARDIKVFREVAGNHATYFNSNNPSGLAEVICVWLEGFKENKHILSNDMPWLTWEQSTRQLLDVLFKNKWYTQLTSNQNKLDWSQFLAVNEDLLEQEEQCN</sequence>
<dbReference type="CDD" id="cd03801">
    <property type="entry name" value="GT4_PimA-like"/>
    <property type="match status" value="1"/>
</dbReference>
<name>A0A317U3R0_9GAMM</name>
<keyword evidence="7" id="KW-1185">Reference proteome</keyword>
<evidence type="ECO:0000256" key="1">
    <source>
        <dbReference type="ARBA" id="ARBA00022679"/>
    </source>
</evidence>